<dbReference type="Proteomes" id="UP001189429">
    <property type="component" value="Unassembled WGS sequence"/>
</dbReference>
<feature type="non-terminal residue" evidence="2">
    <location>
        <position position="1"/>
    </location>
</feature>
<comment type="caution">
    <text evidence="2">The sequence shown here is derived from an EMBL/GenBank/DDBJ whole genome shotgun (WGS) entry which is preliminary data.</text>
</comment>
<evidence type="ECO:0008006" key="4">
    <source>
        <dbReference type="Google" id="ProtNLM"/>
    </source>
</evidence>
<feature type="region of interest" description="Disordered" evidence="1">
    <location>
        <begin position="265"/>
        <end position="294"/>
    </location>
</feature>
<dbReference type="InterPro" id="IPR036005">
    <property type="entry name" value="Creatinase/aminopeptidase-like"/>
</dbReference>
<organism evidence="2 3">
    <name type="scientific">Prorocentrum cordatum</name>
    <dbReference type="NCBI Taxonomy" id="2364126"/>
    <lineage>
        <taxon>Eukaryota</taxon>
        <taxon>Sar</taxon>
        <taxon>Alveolata</taxon>
        <taxon>Dinophyceae</taxon>
        <taxon>Prorocentrales</taxon>
        <taxon>Prorocentraceae</taxon>
        <taxon>Prorocentrum</taxon>
    </lineage>
</organism>
<proteinExistence type="predicted"/>
<accession>A0ABN9V7K4</accession>
<dbReference type="Gene3D" id="3.90.230.10">
    <property type="entry name" value="Creatinase/methionine aminopeptidase superfamily"/>
    <property type="match status" value="1"/>
</dbReference>
<evidence type="ECO:0000256" key="1">
    <source>
        <dbReference type="SAM" id="MobiDB-lite"/>
    </source>
</evidence>
<feature type="compositionally biased region" description="Basic and acidic residues" evidence="1">
    <location>
        <begin position="268"/>
        <end position="278"/>
    </location>
</feature>
<dbReference type="SUPFAM" id="SSF55920">
    <property type="entry name" value="Creatinase/aminopeptidase"/>
    <property type="match status" value="1"/>
</dbReference>
<gene>
    <name evidence="2" type="ORF">PCOR1329_LOCUS54680</name>
</gene>
<protein>
    <recommendedName>
        <fullName evidence="4">Methionine aminopeptidase</fullName>
    </recommendedName>
</protein>
<dbReference type="PANTHER" id="PTHR43330:SF8">
    <property type="entry name" value="METHIONINE AMINOPEPTIDASE 1D, MITOCHONDRIAL"/>
    <property type="match status" value="1"/>
</dbReference>
<reference evidence="2" key="1">
    <citation type="submission" date="2023-10" db="EMBL/GenBank/DDBJ databases">
        <authorList>
            <person name="Chen Y."/>
            <person name="Shah S."/>
            <person name="Dougan E. K."/>
            <person name="Thang M."/>
            <person name="Chan C."/>
        </authorList>
    </citation>
    <scope>NUCLEOTIDE SEQUENCE [LARGE SCALE GENOMIC DNA]</scope>
</reference>
<evidence type="ECO:0000313" key="2">
    <source>
        <dbReference type="EMBL" id="CAK0867835.1"/>
    </source>
</evidence>
<keyword evidence="3" id="KW-1185">Reference proteome</keyword>
<sequence length="556" mass="60442">EWPLLGSGVMQPGHAFTIEPMVVEGSPDIHLLDDGWTVVTKDGSRSAQFEHTLLVTERGVEVLTARVPSSPPLFFQDAALLPREPAERGRYHLALGGKAGGGKGVGGGGESARGKGNGRCGFGGNASLPWHGAAVQAESDVVAPDNALDTVRDRDREASRLPGGQEFAVVIDQAKQCATLRESSVFANICVGKVNWAALKPERGSSALFSVGKDIIDDGGGRAFAFHVGEFTLICFRLGAAKKISAAAFNALVCDLRGGMKKAHVIRSQRERPDRQGRDSLCGGKGSGESKTPKELVDCVQQEAAAALHVVSDHERAGALRCDGLWHCPLRPFKDFQKRAKLASRVRNQHVRQKLCGASTKQMRVIHAMWNHSVLSQRCASLWATSGDACGPRSLLAQSAEFIRGGCRESPSWDAWKPPVKRTNFDRHVVLLLGAGERARFILRVDADGFHRVSAQYYCTNEFLASFLASVLHPDTKGSKKRAWAHLKDVAGFTRYLFPDYAAIHLTLVEGMLKHGRIQNAFKKCREDADKTVIGVDGQYSTLLSVLYQTARQSWS</sequence>
<evidence type="ECO:0000313" key="3">
    <source>
        <dbReference type="Proteomes" id="UP001189429"/>
    </source>
</evidence>
<dbReference type="PANTHER" id="PTHR43330">
    <property type="entry name" value="METHIONINE AMINOPEPTIDASE"/>
    <property type="match status" value="1"/>
</dbReference>
<dbReference type="EMBL" id="CAUYUJ010016686">
    <property type="protein sequence ID" value="CAK0867835.1"/>
    <property type="molecule type" value="Genomic_DNA"/>
</dbReference>
<name>A0ABN9V7K4_9DINO</name>